<feature type="domain" description="VWFA" evidence="3">
    <location>
        <begin position="1116"/>
        <end position="1327"/>
    </location>
</feature>
<evidence type="ECO:0000256" key="1">
    <source>
        <dbReference type="SAM" id="MobiDB-lite"/>
    </source>
</evidence>
<dbReference type="STRING" id="314230.DSM3645_01570"/>
<evidence type="ECO:0000313" key="4">
    <source>
        <dbReference type="EMBL" id="EAQ82362.1"/>
    </source>
</evidence>
<feature type="region of interest" description="Disordered" evidence="1">
    <location>
        <begin position="43"/>
        <end position="68"/>
    </location>
</feature>
<comment type="caution">
    <text evidence="4">The sequence shown here is derived from an EMBL/GenBank/DDBJ whole genome shotgun (WGS) entry which is preliminary data.</text>
</comment>
<sequence length="1670" mass="183562">MIAANDGNLNFYEKNAGSRLPLENVDVELHGLFLQHPLRRNGNVMTRSRNTQANSNSPSRGEQGEQQRWQALDAPRRHQWKRLQLPLAIALLCGFVLVILWASSWLRPPRPTRFILAGAGYETNLSVPENALGWNVLVDLQSVSNDAQTQRYWGHRLLRSGDGPQRMQIGWRPSLEGVEENNVVLMLTGHGFVGDKGPALLPEKVDLTKRPETINIVDIIADLQKLPTQTNKLLIIDSCRTIVAPQLGLLTNSFSASLRDMDEEIRKVPNLSVVVAADVDQQAWNFFQQRRTALGHYVIEGLRGAIIDDDDDGRIDAAELFRYVDDELMQFAAANHNRRQSVLMLPTGDDGKKRADEFDLGVLRPGYEPSKSPTPIASSQWEWMNEFWQQQQTLSQAQPSVLRYSPHAWRRYQETLLRMESLLIAGDIANASRLRSSASELASAFASRRRMPLQSQDLSLSWRTAAGWFQPTPAAVTSAATLLTSTAPQDVRATYDTAAQQQIADGVSEAAFSDALRRELLLRAAEDPIHQLAKNWQVIRSIGQANETGPTELVFVELLCQQIDMKSLSPADAEVIGSAIKTNLLAEQAASAAATWSAAFASRVGAADLERRIGQDYLFIDSAARLKAVAQINSASKAYASIMNDVAILNRATEARNSALAELPFYNHWTIATPPESGGEGLEIQVTQLWQSAHALDNQLNSAAAATSATPEMLSALAALTTKVEQQRLELKKQNEQEQSAAFVADPSESLRRLSRAMLLPAADAESRRKLLIACIDATGAEISRGQQPAPSIEQQEKFAKIDAARAGHLALAKFGDAWYDQLSGSRDDAYLMTSHRLEVFGVEQLWRETIAQIGDDYAQKWRELIQLNTNIDRDDMDLVMIDRIASQSRIIPSVVLAVDDDARDARQATLAAAALQFAQRAWNEHWDDQGQVPYYLRAARLLTADAVRFALHPQKTTQEAAPWQKPGDFAITSIPLRNWTTESTESYHFDLNIAGENPPHGIPRFGFSTNGLLHLAVDDDARRGIEWTGGKTRSIDVLVEADLNSKTLEKDAAEIDARVDGAVFFRGHLSKADTKVVIHRRPSNHLVSNPAPDAANLAIVASPELHQQYGSGDAAISIVLDASGSMGAAAGQPFGPQTKYAEAVRALDRLLETIPDGTQVSVWTFGQAMGSQKTVVEAERTIQRLVAPIIWNSKDKSQYQQLVKAITYPQVEPWNESPILRAMISAKGDLTGVNGPKTMLVITDGADNRFVNDSTVNPRGRSVAEALFDIFDGSGISIQVVGFKVVSAEAALAQKQFELVEQLYPPGGFYLIDRVEALEAHLANVLSRRLTFVTADPRQRKPGPEHPIGDIGGGQIWLTPMLKPGRLAIETPVDPALAPTIFLQRGDLMLLQLTSQSDQLSLETADYLAQRFPDRPTMTSSGWKSALLQNRINGDNLELTMGLQQQSMQLGELSVIKPARVWFSVGRPDGNDAASSVTRQDGFPMATYSIAATDWPITGNVAAPTVSAWWSAEGDNLGVILRSPNDYASLEAIQNQNVETDAGQLQILSVNVEQTQCVGADGKQALVRRLVIRTQAAPGEIVWCEPIGYKPAGVEIKAFRDIGAATSYFWPVPDGNIDDIVAGLRVVALKDFKRHSELRGQYVQFNELATPATRDFAPRPALRLTGDKN</sequence>
<dbReference type="InterPro" id="IPR002035">
    <property type="entry name" value="VWF_A"/>
</dbReference>
<name>A3ZN33_9BACT</name>
<evidence type="ECO:0000256" key="2">
    <source>
        <dbReference type="SAM" id="Phobius"/>
    </source>
</evidence>
<dbReference type="HOGENOM" id="CLU_241812_0_0_0"/>
<keyword evidence="2" id="KW-1133">Transmembrane helix</keyword>
<feature type="transmembrane region" description="Helical" evidence="2">
    <location>
        <begin position="85"/>
        <end position="106"/>
    </location>
</feature>
<evidence type="ECO:0000313" key="5">
    <source>
        <dbReference type="Proteomes" id="UP000004358"/>
    </source>
</evidence>
<accession>A3ZN33</accession>
<dbReference type="EMBL" id="AANZ01000002">
    <property type="protein sequence ID" value="EAQ82362.1"/>
    <property type="molecule type" value="Genomic_DNA"/>
</dbReference>
<gene>
    <name evidence="4" type="ORF">DSM3645_01570</name>
</gene>
<dbReference type="SMART" id="SM00327">
    <property type="entry name" value="VWA"/>
    <property type="match status" value="1"/>
</dbReference>
<keyword evidence="2" id="KW-0812">Transmembrane</keyword>
<protein>
    <recommendedName>
        <fullName evidence="3">VWFA domain-containing protein</fullName>
    </recommendedName>
</protein>
<reference evidence="4 5" key="1">
    <citation type="submission" date="2006-02" db="EMBL/GenBank/DDBJ databases">
        <authorList>
            <person name="Amann R."/>
            <person name="Ferriera S."/>
            <person name="Johnson J."/>
            <person name="Kravitz S."/>
            <person name="Halpern A."/>
            <person name="Remington K."/>
            <person name="Beeson K."/>
            <person name="Tran B."/>
            <person name="Rogers Y.-H."/>
            <person name="Friedman R."/>
            <person name="Venter J.C."/>
        </authorList>
    </citation>
    <scope>NUCLEOTIDE SEQUENCE [LARGE SCALE GENOMIC DNA]</scope>
    <source>
        <strain evidence="4 5">DSM 3645</strain>
    </source>
</reference>
<evidence type="ECO:0000259" key="3">
    <source>
        <dbReference type="PROSITE" id="PS50234"/>
    </source>
</evidence>
<organism evidence="4 5">
    <name type="scientific">Blastopirellula marina DSM 3645</name>
    <dbReference type="NCBI Taxonomy" id="314230"/>
    <lineage>
        <taxon>Bacteria</taxon>
        <taxon>Pseudomonadati</taxon>
        <taxon>Planctomycetota</taxon>
        <taxon>Planctomycetia</taxon>
        <taxon>Pirellulales</taxon>
        <taxon>Pirellulaceae</taxon>
        <taxon>Blastopirellula</taxon>
    </lineage>
</organism>
<dbReference type="SUPFAM" id="SSF53300">
    <property type="entry name" value="vWA-like"/>
    <property type="match status" value="1"/>
</dbReference>
<dbReference type="Proteomes" id="UP000004358">
    <property type="component" value="Unassembled WGS sequence"/>
</dbReference>
<keyword evidence="2" id="KW-0472">Membrane</keyword>
<dbReference type="Gene3D" id="3.40.50.410">
    <property type="entry name" value="von Willebrand factor, type A domain"/>
    <property type="match status" value="1"/>
</dbReference>
<dbReference type="InterPro" id="IPR036465">
    <property type="entry name" value="vWFA_dom_sf"/>
</dbReference>
<dbReference type="PROSITE" id="PS50234">
    <property type="entry name" value="VWFA"/>
    <property type="match status" value="1"/>
</dbReference>
<dbReference type="PROSITE" id="PS00018">
    <property type="entry name" value="EF_HAND_1"/>
    <property type="match status" value="1"/>
</dbReference>
<dbReference type="InterPro" id="IPR018247">
    <property type="entry name" value="EF_Hand_1_Ca_BS"/>
</dbReference>
<proteinExistence type="predicted"/>